<dbReference type="NCBIfam" id="TIGR02669">
    <property type="entry name" value="SpoIID_LytB"/>
    <property type="match status" value="1"/>
</dbReference>
<evidence type="ECO:0000313" key="4">
    <source>
        <dbReference type="Proteomes" id="UP001232245"/>
    </source>
</evidence>
<evidence type="ECO:0000259" key="2">
    <source>
        <dbReference type="Pfam" id="PF08486"/>
    </source>
</evidence>
<feature type="signal peptide" evidence="1">
    <location>
        <begin position="1"/>
        <end position="26"/>
    </location>
</feature>
<dbReference type="PANTHER" id="PTHR30032">
    <property type="entry name" value="N-ACETYLMURAMOYL-L-ALANINE AMIDASE-RELATED"/>
    <property type="match status" value="1"/>
</dbReference>
<dbReference type="Pfam" id="PF04122">
    <property type="entry name" value="CW_binding_2"/>
    <property type="match status" value="3"/>
</dbReference>
<evidence type="ECO:0000313" key="3">
    <source>
        <dbReference type="EMBL" id="MDQ0227169.1"/>
    </source>
</evidence>
<gene>
    <name evidence="3" type="ORF">J2S02_003514</name>
</gene>
<dbReference type="RefSeq" id="WP_174881353.1">
    <property type="nucleotide sequence ID" value="NZ_CADEPK010000353.1"/>
</dbReference>
<dbReference type="InterPro" id="IPR013486">
    <property type="entry name" value="SpoIID/LytB"/>
</dbReference>
<organism evidence="3 4">
    <name type="scientific">Metabacillus niabensis</name>
    <dbReference type="NCBI Taxonomy" id="324854"/>
    <lineage>
        <taxon>Bacteria</taxon>
        <taxon>Bacillati</taxon>
        <taxon>Bacillota</taxon>
        <taxon>Bacilli</taxon>
        <taxon>Bacillales</taxon>
        <taxon>Bacillaceae</taxon>
        <taxon>Metabacillus</taxon>
    </lineage>
</organism>
<proteinExistence type="predicted"/>
<dbReference type="InterPro" id="IPR051922">
    <property type="entry name" value="Bact_Sporulation_Assoc"/>
</dbReference>
<dbReference type="InterPro" id="IPR007253">
    <property type="entry name" value="Cell_wall-bd_2"/>
</dbReference>
<evidence type="ECO:0000256" key="1">
    <source>
        <dbReference type="SAM" id="SignalP"/>
    </source>
</evidence>
<name>A0ABT9Z4I0_9BACI</name>
<feature type="domain" description="Sporulation stage II protein D amidase enhancer LytB N-terminal" evidence="2">
    <location>
        <begin position="137"/>
        <end position="220"/>
    </location>
</feature>
<feature type="chain" id="PRO_5046588563" evidence="1">
    <location>
        <begin position="27"/>
        <end position="755"/>
    </location>
</feature>
<dbReference type="InterPro" id="IPR013693">
    <property type="entry name" value="SpoIID/LytB_N"/>
</dbReference>
<comment type="caution">
    <text evidence="3">The sequence shown here is derived from an EMBL/GenBank/DDBJ whole genome shotgun (WGS) entry which is preliminary data.</text>
</comment>
<accession>A0ABT9Z4I0</accession>
<dbReference type="Gene3D" id="3.40.50.12090">
    <property type="match status" value="2"/>
</dbReference>
<dbReference type="EMBL" id="JAUSTZ010000008">
    <property type="protein sequence ID" value="MDQ0227169.1"/>
    <property type="molecule type" value="Genomic_DNA"/>
</dbReference>
<dbReference type="Pfam" id="PF08486">
    <property type="entry name" value="SpoIID"/>
    <property type="match status" value="1"/>
</dbReference>
<sequence>MQKLIKIALAVVLALSILQISPIVNAASEPNVTVELRNYIGNKTSLDVKLSGEYKTGNTNNDNLIKSLTSFTLKVENKKLVLYVNNTKKGIVEGNLVLTPTNYATSYVQINDPNNTDAKKIRKYRGSFEFKVASEKYVRPYNTLPLEDYIKGVVPEEMLASWDREALKAQAVAARSKAAKLNYKLNDTQGNQVYGGLGDPDYATKISEVVDATEGKILKYGSSVADTVYTSSNGGYIESAYGAWGQAEFPYLIAKEDSFDPKQRWTVDVQSKQISLDGYDLNNPGAWWSSIQEADAIARNSIKPWLKTQVGLPSTSDLKILSIDDFSINPERTPGKRIKSGKIKIQYVVKDAQNNVSVKTYAPTSISADQIRSMFGSMTMRSTLVDQITSPTSTDIQRINGDDRIETSIEISKELYPNGFSSSHPYKTVFIATRSQYADALSAGPLAYQYGNAPILLTDSKSLSTKIVNEITRLKATNVIVLGGNTAVSDTVVQQIKQINTIADNNVQRVYGDNRYETNAEINKRLKNIAGTFVASGEDFADALASSSIAALNNYAIVLTRASSLPAVSKTFISTHASKPAYVLGGPVAVSATAYQQVQHVKSNVARLSGSNRYGTLAALLEKFKGSFSGTDVIYATGTDFPDALTSSSLSAAKKAPLILVGADLSTKLDSFLTGYKQSIKTIHVLGGTVAVDEEKVSQLKDKLGVITTLHLSGLGFGHGVGMSQYGAQKQAREGYTYAQILKFYYPNTNLTDLY</sequence>
<dbReference type="Proteomes" id="UP001232245">
    <property type="component" value="Unassembled WGS sequence"/>
</dbReference>
<protein>
    <submittedName>
        <fullName evidence="3">SpoIID/LytB domain protein</fullName>
    </submittedName>
</protein>
<reference evidence="3 4" key="1">
    <citation type="submission" date="2023-07" db="EMBL/GenBank/DDBJ databases">
        <title>Genomic Encyclopedia of Type Strains, Phase IV (KMG-IV): sequencing the most valuable type-strain genomes for metagenomic binning, comparative biology and taxonomic classification.</title>
        <authorList>
            <person name="Goeker M."/>
        </authorList>
    </citation>
    <scope>NUCLEOTIDE SEQUENCE [LARGE SCALE GENOMIC DNA]</scope>
    <source>
        <strain evidence="3 4">DSM 17723</strain>
    </source>
</reference>
<dbReference type="PANTHER" id="PTHR30032:SF8">
    <property type="entry name" value="GERMINATION-SPECIFIC N-ACETYLMURAMOYL-L-ALANINE AMIDASE"/>
    <property type="match status" value="1"/>
</dbReference>
<keyword evidence="1" id="KW-0732">Signal</keyword>
<keyword evidence="4" id="KW-1185">Reference proteome</keyword>